<dbReference type="EMBL" id="JAHYBZ010000002">
    <property type="protein sequence ID" value="MBW6397938.1"/>
    <property type="molecule type" value="Genomic_DNA"/>
</dbReference>
<evidence type="ECO:0000313" key="1">
    <source>
        <dbReference type="EMBL" id="MBW6397938.1"/>
    </source>
</evidence>
<evidence type="ECO:0008006" key="3">
    <source>
        <dbReference type="Google" id="ProtNLM"/>
    </source>
</evidence>
<dbReference type="RefSeq" id="WP_219762508.1">
    <property type="nucleotide sequence ID" value="NZ_JAHYBZ010000002.1"/>
</dbReference>
<dbReference type="Proteomes" id="UP001196565">
    <property type="component" value="Unassembled WGS sequence"/>
</dbReference>
<reference evidence="1 2" key="1">
    <citation type="submission" date="2021-07" db="EMBL/GenBank/DDBJ databases">
        <authorList>
            <person name="So Y."/>
        </authorList>
    </citation>
    <scope>NUCLEOTIDE SEQUENCE [LARGE SCALE GENOMIC DNA]</scope>
    <source>
        <strain evidence="1 2">HJA6</strain>
    </source>
</reference>
<comment type="caution">
    <text evidence="1">The sequence shown here is derived from an EMBL/GenBank/DDBJ whole genome shotgun (WGS) entry which is preliminary data.</text>
</comment>
<evidence type="ECO:0000313" key="2">
    <source>
        <dbReference type="Proteomes" id="UP001196565"/>
    </source>
</evidence>
<gene>
    <name evidence="1" type="ORF">KPL78_08785</name>
</gene>
<keyword evidence="2" id="KW-1185">Reference proteome</keyword>
<organism evidence="1 2">
    <name type="scientific">Roseomonas alba</name>
    <dbReference type="NCBI Taxonomy" id="2846776"/>
    <lineage>
        <taxon>Bacteria</taxon>
        <taxon>Pseudomonadati</taxon>
        <taxon>Pseudomonadota</taxon>
        <taxon>Alphaproteobacteria</taxon>
        <taxon>Acetobacterales</taxon>
        <taxon>Roseomonadaceae</taxon>
        <taxon>Roseomonas</taxon>
    </lineage>
</organism>
<protein>
    <recommendedName>
        <fullName evidence="3">DUF2169 domain-containing protein</fullName>
    </recommendedName>
</protein>
<sequence>MASLSVTISSLTRDALYLDVAVVNTRPTDIYVAAVLFATDSIGNRDRDPALLFAARASSGRVIIGKWVPTPPPGRRLESEPVPYFAKLKPGERWENACGLPLPVTYFGFYGPPPDPLPEPRMLPSLGFNLGILDSARFPPGAGVIVPAMGAPPGAPWECDSGFGKQLQEFLTSDIALPAPGIPSLL</sequence>
<name>A0ABS7A6L2_9PROT</name>
<accession>A0ABS7A6L2</accession>
<proteinExistence type="predicted"/>